<accession>A0A1M7IRP2</accession>
<protein>
    <submittedName>
        <fullName evidence="3">mRNA interferase RelE/StbE</fullName>
    </submittedName>
</protein>
<dbReference type="SUPFAM" id="SSF143011">
    <property type="entry name" value="RelE-like"/>
    <property type="match status" value="1"/>
</dbReference>
<sequence>MIVAWIEKNLQNTSDPKQHGKALKRQLKDYWRYRVGNYRIPADINQDEVKIIVINVGHREDIYKQ</sequence>
<dbReference type="Proteomes" id="UP000184206">
    <property type="component" value="Unassembled WGS sequence"/>
</dbReference>
<evidence type="ECO:0000256" key="2">
    <source>
        <dbReference type="ARBA" id="ARBA00022649"/>
    </source>
</evidence>
<proteinExistence type="inferred from homology"/>
<dbReference type="InterPro" id="IPR007712">
    <property type="entry name" value="RelE/ParE_toxin"/>
</dbReference>
<evidence type="ECO:0000313" key="4">
    <source>
        <dbReference type="Proteomes" id="UP000184206"/>
    </source>
</evidence>
<evidence type="ECO:0000256" key="1">
    <source>
        <dbReference type="ARBA" id="ARBA00006226"/>
    </source>
</evidence>
<dbReference type="Gene3D" id="3.30.2310.20">
    <property type="entry name" value="RelE-like"/>
    <property type="match status" value="1"/>
</dbReference>
<dbReference type="AlphaFoldDB" id="A0A1M7IRP2"/>
<dbReference type="STRING" id="1123231.SAMN02745189_02139"/>
<keyword evidence="2" id="KW-1277">Toxin-antitoxin system</keyword>
<dbReference type="InterPro" id="IPR035093">
    <property type="entry name" value="RelE/ParE_toxin_dom_sf"/>
</dbReference>
<organism evidence="3 4">
    <name type="scientific">Lacicoccus alkaliphilus DSM 16010</name>
    <dbReference type="NCBI Taxonomy" id="1123231"/>
    <lineage>
        <taxon>Bacteria</taxon>
        <taxon>Bacillati</taxon>
        <taxon>Bacillota</taxon>
        <taxon>Bacilli</taxon>
        <taxon>Bacillales</taxon>
        <taxon>Salinicoccaceae</taxon>
        <taxon>Lacicoccus</taxon>
    </lineage>
</organism>
<name>A0A1M7IRP2_9BACL</name>
<dbReference type="Pfam" id="PF05016">
    <property type="entry name" value="ParE_toxin"/>
    <property type="match status" value="1"/>
</dbReference>
<dbReference type="PANTHER" id="PTHR35601">
    <property type="entry name" value="TOXIN RELE"/>
    <property type="match status" value="1"/>
</dbReference>
<reference evidence="3 4" key="1">
    <citation type="submission" date="2016-11" db="EMBL/GenBank/DDBJ databases">
        <authorList>
            <person name="Jaros S."/>
            <person name="Januszkiewicz K."/>
            <person name="Wedrychowicz H."/>
        </authorList>
    </citation>
    <scope>NUCLEOTIDE SEQUENCE [LARGE SCALE GENOMIC DNA]</scope>
    <source>
        <strain evidence="3 4">DSM 16010</strain>
    </source>
</reference>
<evidence type="ECO:0000313" key="3">
    <source>
        <dbReference type="EMBL" id="SHM43390.1"/>
    </source>
</evidence>
<dbReference type="PANTHER" id="PTHR35601:SF1">
    <property type="entry name" value="TOXIN RELE"/>
    <property type="match status" value="1"/>
</dbReference>
<gene>
    <name evidence="3" type="ORF">SAMN02745189_02139</name>
</gene>
<keyword evidence="4" id="KW-1185">Reference proteome</keyword>
<dbReference type="EMBL" id="FRCF01000011">
    <property type="protein sequence ID" value="SHM43390.1"/>
    <property type="molecule type" value="Genomic_DNA"/>
</dbReference>
<comment type="similarity">
    <text evidence="1">Belongs to the RelE toxin family.</text>
</comment>